<evidence type="ECO:0000313" key="2">
    <source>
        <dbReference type="EMBL" id="TGN18399.1"/>
    </source>
</evidence>
<protein>
    <submittedName>
        <fullName evidence="2">Glutaredoxin</fullName>
    </submittedName>
</protein>
<reference evidence="2" key="1">
    <citation type="journal article" date="2019" name="PLoS Negl. Trop. Dis.">
        <title>Revisiting the worldwide diversity of Leptospira species in the environment.</title>
        <authorList>
            <person name="Vincent A.T."/>
            <person name="Schiettekatte O."/>
            <person name="Bourhy P."/>
            <person name="Veyrier F.J."/>
            <person name="Picardeau M."/>
        </authorList>
    </citation>
    <scope>NUCLEOTIDE SEQUENCE [LARGE SCALE GENOMIC DNA]</scope>
    <source>
        <strain evidence="2">201300427</strain>
    </source>
</reference>
<proteinExistence type="predicted"/>
<dbReference type="AlphaFoldDB" id="A0A4R9LZN8"/>
<name>A0A4R9LZN8_9LEPT</name>
<dbReference type="InterPro" id="IPR036249">
    <property type="entry name" value="Thioredoxin-like_sf"/>
</dbReference>
<feature type="domain" description="GST N-terminal" evidence="1">
    <location>
        <begin position="1"/>
        <end position="80"/>
    </location>
</feature>
<dbReference type="EMBL" id="RQHW01000047">
    <property type="protein sequence ID" value="TGN18399.1"/>
    <property type="molecule type" value="Genomic_DNA"/>
</dbReference>
<dbReference type="RefSeq" id="WP_135761083.1">
    <property type="nucleotide sequence ID" value="NZ_RQHW01000047.1"/>
</dbReference>
<organism evidence="2 3">
    <name type="scientific">Leptospira idonii</name>
    <dbReference type="NCBI Taxonomy" id="1193500"/>
    <lineage>
        <taxon>Bacteria</taxon>
        <taxon>Pseudomonadati</taxon>
        <taxon>Spirochaetota</taxon>
        <taxon>Spirochaetia</taxon>
        <taxon>Leptospirales</taxon>
        <taxon>Leptospiraceae</taxon>
        <taxon>Leptospira</taxon>
    </lineage>
</organism>
<dbReference type="PANTHER" id="PTHR45288">
    <property type="entry name" value="THIOREDOXIN FAMILY PROTEIN"/>
    <property type="match status" value="1"/>
</dbReference>
<dbReference type="Pfam" id="PF13417">
    <property type="entry name" value="GST_N_3"/>
    <property type="match status" value="1"/>
</dbReference>
<dbReference type="InterPro" id="IPR011767">
    <property type="entry name" value="GLR_AS"/>
</dbReference>
<dbReference type="PANTHER" id="PTHR45288:SF1">
    <property type="entry name" value="THIOREDOXIN FAMILY PROTEIN"/>
    <property type="match status" value="1"/>
</dbReference>
<comment type="caution">
    <text evidence="2">The sequence shown here is derived from an EMBL/GenBank/DDBJ whole genome shotgun (WGS) entry which is preliminary data.</text>
</comment>
<dbReference type="PROSITE" id="PS00195">
    <property type="entry name" value="GLUTAREDOXIN_1"/>
    <property type="match status" value="1"/>
</dbReference>
<accession>A0A4R9LZN8</accession>
<dbReference type="Proteomes" id="UP000298058">
    <property type="component" value="Unassembled WGS sequence"/>
</dbReference>
<dbReference type="PROSITE" id="PS51354">
    <property type="entry name" value="GLUTAREDOXIN_2"/>
    <property type="match status" value="1"/>
</dbReference>
<dbReference type="PROSITE" id="PS50404">
    <property type="entry name" value="GST_NTER"/>
    <property type="match status" value="1"/>
</dbReference>
<dbReference type="SUPFAM" id="SSF52833">
    <property type="entry name" value="Thioredoxin-like"/>
    <property type="match status" value="1"/>
</dbReference>
<evidence type="ECO:0000313" key="3">
    <source>
        <dbReference type="Proteomes" id="UP000298058"/>
    </source>
</evidence>
<evidence type="ECO:0000259" key="1">
    <source>
        <dbReference type="PROSITE" id="PS50404"/>
    </source>
</evidence>
<dbReference type="Gene3D" id="3.40.30.10">
    <property type="entry name" value="Glutaredoxin"/>
    <property type="match status" value="1"/>
</dbReference>
<dbReference type="InterPro" id="IPR004045">
    <property type="entry name" value="Glutathione_S-Trfase_N"/>
</dbReference>
<gene>
    <name evidence="2" type="ORF">EHS15_13445</name>
</gene>
<sequence>MFQLYQYASCPYCQRVISYLSRTSLVPGKDYELVEASHGTPGREEVVRLGGISQVPFLVDKETKLYESMDIIEYLKRKYS</sequence>
<keyword evidence="3" id="KW-1185">Reference proteome</keyword>
<dbReference type="OrthoDB" id="9795531at2"/>